<evidence type="ECO:0000313" key="3">
    <source>
        <dbReference type="Proteomes" id="UP001488805"/>
    </source>
</evidence>
<comment type="caution">
    <text evidence="2">The sequence shown here is derived from an EMBL/GenBank/DDBJ whole genome shotgun (WGS) entry which is preliminary data.</text>
</comment>
<dbReference type="Proteomes" id="UP001488805">
    <property type="component" value="Unassembled WGS sequence"/>
</dbReference>
<protein>
    <submittedName>
        <fullName evidence="2">Uncharacterized protein</fullName>
    </submittedName>
</protein>
<reference evidence="2 3" key="1">
    <citation type="journal article" date="2024" name="Genome Biol. Evol.">
        <title>Chromosome-level genome assembly of the viviparous eelpout Zoarces viviparus.</title>
        <authorList>
            <person name="Fuhrmann N."/>
            <person name="Brasseur M.V."/>
            <person name="Bakowski C.E."/>
            <person name="Podsiadlowski L."/>
            <person name="Prost S."/>
            <person name="Krehenwinkel H."/>
            <person name="Mayer C."/>
        </authorList>
    </citation>
    <scope>NUCLEOTIDE SEQUENCE [LARGE SCALE GENOMIC DNA]</scope>
    <source>
        <strain evidence="2">NO-MEL_2022_Ind0_liver</strain>
    </source>
</reference>
<evidence type="ECO:0000313" key="2">
    <source>
        <dbReference type="EMBL" id="KAK9537386.1"/>
    </source>
</evidence>
<organism evidence="2 3">
    <name type="scientific">Zoarces viviparus</name>
    <name type="common">Viviparous eelpout</name>
    <name type="synonym">Blennius viviparus</name>
    <dbReference type="NCBI Taxonomy" id="48416"/>
    <lineage>
        <taxon>Eukaryota</taxon>
        <taxon>Metazoa</taxon>
        <taxon>Chordata</taxon>
        <taxon>Craniata</taxon>
        <taxon>Vertebrata</taxon>
        <taxon>Euteleostomi</taxon>
        <taxon>Actinopterygii</taxon>
        <taxon>Neopterygii</taxon>
        <taxon>Teleostei</taxon>
        <taxon>Neoteleostei</taxon>
        <taxon>Acanthomorphata</taxon>
        <taxon>Eupercaria</taxon>
        <taxon>Perciformes</taxon>
        <taxon>Cottioidei</taxon>
        <taxon>Zoarcales</taxon>
        <taxon>Zoarcidae</taxon>
        <taxon>Zoarcinae</taxon>
        <taxon>Zoarces</taxon>
    </lineage>
</organism>
<dbReference type="EMBL" id="JBCEZU010000034">
    <property type="protein sequence ID" value="KAK9537386.1"/>
    <property type="molecule type" value="Genomic_DNA"/>
</dbReference>
<proteinExistence type="predicted"/>
<gene>
    <name evidence="2" type="ORF">VZT92_005010</name>
</gene>
<evidence type="ECO:0000256" key="1">
    <source>
        <dbReference type="SAM" id="MobiDB-lite"/>
    </source>
</evidence>
<accession>A0AAW1FTL8</accession>
<keyword evidence="3" id="KW-1185">Reference proteome</keyword>
<sequence length="67" mass="7230">MSSGTGAQNSAALPPLRDTCTLAALNSEQTHRRRAGKLESEAQGQRGGGVGVWEDKERVRFLSFLND</sequence>
<name>A0AAW1FTL8_ZOAVI</name>
<dbReference type="AlphaFoldDB" id="A0AAW1FTL8"/>
<feature type="region of interest" description="Disordered" evidence="1">
    <location>
        <begin position="28"/>
        <end position="50"/>
    </location>
</feature>